<dbReference type="GO" id="GO:0005886">
    <property type="term" value="C:plasma membrane"/>
    <property type="evidence" value="ECO:0007669"/>
    <property type="project" value="UniProtKB-SubCell"/>
</dbReference>
<keyword evidence="6 11" id="KW-0812">Transmembrane</keyword>
<feature type="transmembrane region" description="Helical" evidence="11">
    <location>
        <begin position="51"/>
        <end position="73"/>
    </location>
</feature>
<comment type="function">
    <text evidence="11">Involved in protein export. Participates in an early event of protein translocation.</text>
</comment>
<evidence type="ECO:0000313" key="13">
    <source>
        <dbReference type="EMBL" id="MBB6521213.1"/>
    </source>
</evidence>
<dbReference type="InParanoid" id="A0A7X0JT40"/>
<dbReference type="PANTHER" id="PTHR34182:SF1">
    <property type="entry name" value="PROTEIN-EXPORT MEMBRANE PROTEIN SECG"/>
    <property type="match status" value="1"/>
</dbReference>
<dbReference type="FunCoup" id="A0A7X0JT40">
    <property type="interactions" value="239"/>
</dbReference>
<keyword evidence="9 11" id="KW-0811">Translocation</keyword>
<comment type="caution">
    <text evidence="11">Lacks conserved residue(s) required for the propagation of feature annotation.</text>
</comment>
<keyword evidence="7 11" id="KW-0653">Protein transport</keyword>
<dbReference type="GO" id="GO:0065002">
    <property type="term" value="P:intracellular protein transmembrane transport"/>
    <property type="evidence" value="ECO:0007669"/>
    <property type="project" value="TreeGrafter"/>
</dbReference>
<keyword evidence="14" id="KW-1185">Reference proteome</keyword>
<dbReference type="AlphaFoldDB" id="A0A7X0JT40"/>
<feature type="region of interest" description="Disordered" evidence="12">
    <location>
        <begin position="93"/>
        <end position="175"/>
    </location>
</feature>
<keyword evidence="10 11" id="KW-0472">Membrane</keyword>
<evidence type="ECO:0000256" key="9">
    <source>
        <dbReference type="ARBA" id="ARBA00023010"/>
    </source>
</evidence>
<dbReference type="RefSeq" id="WP_166849148.1">
    <property type="nucleotide sequence ID" value="NZ_JAAONY010000001.1"/>
</dbReference>
<dbReference type="GO" id="GO:0015450">
    <property type="term" value="F:protein-transporting ATPase activity"/>
    <property type="evidence" value="ECO:0007669"/>
    <property type="project" value="UniProtKB-UniRule"/>
</dbReference>
<evidence type="ECO:0000256" key="2">
    <source>
        <dbReference type="ARBA" id="ARBA00008445"/>
    </source>
</evidence>
<organism evidence="13 14">
    <name type="scientific">Pseudoteredinibacter isoporae</name>
    <dbReference type="NCBI Taxonomy" id="570281"/>
    <lineage>
        <taxon>Bacteria</taxon>
        <taxon>Pseudomonadati</taxon>
        <taxon>Pseudomonadota</taxon>
        <taxon>Gammaproteobacteria</taxon>
        <taxon>Cellvibrionales</taxon>
        <taxon>Cellvibrionaceae</taxon>
        <taxon>Pseudoteredinibacter</taxon>
    </lineage>
</organism>
<sequence length="175" mass="17582">MDKIILIVHMLTALGIIGLILLQQGKGAEAGASFGGGASQTVFGSSGGGNFFTRATAILATIFFVTSFGLAIVAKQNAGVSVDEGIPTLQVEPESDIPAAASDELSDSDLPSLQGDVAEEASAVTDNAANEVSDAASAAMDQAAETAEAAAQNLQEQATEAAAAAEEKVEENTPQ</sequence>
<feature type="compositionally biased region" description="Basic and acidic residues" evidence="12">
    <location>
        <begin position="165"/>
        <end position="175"/>
    </location>
</feature>
<reference evidence="13 14" key="1">
    <citation type="submission" date="2020-08" db="EMBL/GenBank/DDBJ databases">
        <title>Genomic Encyclopedia of Type Strains, Phase IV (KMG-IV): sequencing the most valuable type-strain genomes for metagenomic binning, comparative biology and taxonomic classification.</title>
        <authorList>
            <person name="Goeker M."/>
        </authorList>
    </citation>
    <scope>NUCLEOTIDE SEQUENCE [LARGE SCALE GENOMIC DNA]</scope>
    <source>
        <strain evidence="13 14">DSM 22368</strain>
    </source>
</reference>
<evidence type="ECO:0000256" key="5">
    <source>
        <dbReference type="ARBA" id="ARBA00022475"/>
    </source>
</evidence>
<name>A0A7X0JT40_9GAMM</name>
<dbReference type="PRINTS" id="PR01651">
    <property type="entry name" value="SECGEXPORT"/>
</dbReference>
<dbReference type="Proteomes" id="UP000528457">
    <property type="component" value="Unassembled WGS sequence"/>
</dbReference>
<gene>
    <name evidence="13" type="ORF">HNR48_001491</name>
</gene>
<comment type="subcellular location">
    <subcellularLocation>
        <location evidence="1 11">Cell membrane</location>
        <topology evidence="1 11">Multi-pass membrane protein</topology>
    </subcellularLocation>
</comment>
<evidence type="ECO:0000256" key="10">
    <source>
        <dbReference type="ARBA" id="ARBA00023136"/>
    </source>
</evidence>
<evidence type="ECO:0000256" key="3">
    <source>
        <dbReference type="ARBA" id="ARBA00017876"/>
    </source>
</evidence>
<dbReference type="PANTHER" id="PTHR34182">
    <property type="entry name" value="PROTEIN-EXPORT MEMBRANE PROTEIN SECG"/>
    <property type="match status" value="1"/>
</dbReference>
<evidence type="ECO:0000256" key="4">
    <source>
        <dbReference type="ARBA" id="ARBA00022448"/>
    </source>
</evidence>
<keyword evidence="5 11" id="KW-1003">Cell membrane</keyword>
<proteinExistence type="inferred from homology"/>
<dbReference type="EMBL" id="JACHHT010000001">
    <property type="protein sequence ID" value="MBB6521213.1"/>
    <property type="molecule type" value="Genomic_DNA"/>
</dbReference>
<feature type="compositionally biased region" description="Low complexity" evidence="12">
    <location>
        <begin position="98"/>
        <end position="113"/>
    </location>
</feature>
<keyword evidence="8 11" id="KW-1133">Transmembrane helix</keyword>
<evidence type="ECO:0000313" key="14">
    <source>
        <dbReference type="Proteomes" id="UP000528457"/>
    </source>
</evidence>
<dbReference type="GO" id="GO:0009306">
    <property type="term" value="P:protein secretion"/>
    <property type="evidence" value="ECO:0007669"/>
    <property type="project" value="UniProtKB-UniRule"/>
</dbReference>
<feature type="compositionally biased region" description="Low complexity" evidence="12">
    <location>
        <begin position="126"/>
        <end position="164"/>
    </location>
</feature>
<keyword evidence="4 11" id="KW-0813">Transport</keyword>
<dbReference type="NCBIfam" id="TIGR00810">
    <property type="entry name" value="secG"/>
    <property type="match status" value="1"/>
</dbReference>
<evidence type="ECO:0000256" key="7">
    <source>
        <dbReference type="ARBA" id="ARBA00022927"/>
    </source>
</evidence>
<evidence type="ECO:0000256" key="8">
    <source>
        <dbReference type="ARBA" id="ARBA00022989"/>
    </source>
</evidence>
<evidence type="ECO:0000256" key="1">
    <source>
        <dbReference type="ARBA" id="ARBA00004651"/>
    </source>
</evidence>
<accession>A0A7X0JT40</accession>
<evidence type="ECO:0000256" key="12">
    <source>
        <dbReference type="SAM" id="MobiDB-lite"/>
    </source>
</evidence>
<dbReference type="InterPro" id="IPR004692">
    <property type="entry name" value="SecG"/>
</dbReference>
<evidence type="ECO:0000256" key="11">
    <source>
        <dbReference type="RuleBase" id="RU365087"/>
    </source>
</evidence>
<comment type="caution">
    <text evidence="13">The sequence shown here is derived from an EMBL/GenBank/DDBJ whole genome shotgun (WGS) entry which is preliminary data.</text>
</comment>
<protein>
    <recommendedName>
        <fullName evidence="3 11">Protein-export membrane protein SecG</fullName>
    </recommendedName>
</protein>
<dbReference type="GO" id="GO:0043952">
    <property type="term" value="P:protein transport by the Sec complex"/>
    <property type="evidence" value="ECO:0007669"/>
    <property type="project" value="TreeGrafter"/>
</dbReference>
<evidence type="ECO:0000256" key="6">
    <source>
        <dbReference type="ARBA" id="ARBA00022692"/>
    </source>
</evidence>
<dbReference type="Pfam" id="PF03840">
    <property type="entry name" value="SecG"/>
    <property type="match status" value="1"/>
</dbReference>
<comment type="similarity">
    <text evidence="2 11">Belongs to the SecG family.</text>
</comment>